<name>A0A1I3NTC4_9PSEU</name>
<evidence type="ECO:0000313" key="2">
    <source>
        <dbReference type="EMBL" id="SFJ12523.1"/>
    </source>
</evidence>
<dbReference type="RefSeq" id="WP_091504988.1">
    <property type="nucleotide sequence ID" value="NZ_CBDQZW010000010.1"/>
</dbReference>
<dbReference type="InterPro" id="IPR036736">
    <property type="entry name" value="ACP-like_sf"/>
</dbReference>
<dbReference type="OrthoDB" id="3628001at2"/>
<dbReference type="Pfam" id="PF00550">
    <property type="entry name" value="PP-binding"/>
    <property type="match status" value="1"/>
</dbReference>
<feature type="domain" description="Carrier" evidence="1">
    <location>
        <begin position="1"/>
        <end position="76"/>
    </location>
</feature>
<reference evidence="2 3" key="1">
    <citation type="submission" date="2016-10" db="EMBL/GenBank/DDBJ databases">
        <authorList>
            <person name="de Groot N.N."/>
        </authorList>
    </citation>
    <scope>NUCLEOTIDE SEQUENCE [LARGE SCALE GENOMIC DNA]</scope>
    <source>
        <strain evidence="2 3">DSM 44468</strain>
    </source>
</reference>
<dbReference type="STRING" id="115433.SAMN05421835_103154"/>
<dbReference type="EMBL" id="FORP01000003">
    <property type="protein sequence ID" value="SFJ12523.1"/>
    <property type="molecule type" value="Genomic_DNA"/>
</dbReference>
<dbReference type="PROSITE" id="PS50075">
    <property type="entry name" value="CARRIER"/>
    <property type="match status" value="1"/>
</dbReference>
<gene>
    <name evidence="2" type="ORF">SAMN05421835_103154</name>
</gene>
<evidence type="ECO:0000259" key="1">
    <source>
        <dbReference type="PROSITE" id="PS50075"/>
    </source>
</evidence>
<proteinExistence type="predicted"/>
<keyword evidence="3" id="KW-1185">Reference proteome</keyword>
<accession>A0A1I3NTC4</accession>
<dbReference type="SUPFAM" id="SSF47336">
    <property type="entry name" value="ACP-like"/>
    <property type="match status" value="1"/>
</dbReference>
<dbReference type="InterPro" id="IPR009081">
    <property type="entry name" value="PP-bd_ACP"/>
</dbReference>
<protein>
    <submittedName>
        <fullName evidence="2">Acyl carrier protein</fullName>
    </submittedName>
</protein>
<dbReference type="AlphaFoldDB" id="A0A1I3NTC4"/>
<sequence>MSDHVAEVRKLVCDTFLLDPERVRPDTPLEELGIDSKGRIRLLATLEVFFEVTIDLDERDQLTDVESVARILTEALRNKPGETAAR</sequence>
<organism evidence="2 3">
    <name type="scientific">Amycolatopsis sacchari</name>
    <dbReference type="NCBI Taxonomy" id="115433"/>
    <lineage>
        <taxon>Bacteria</taxon>
        <taxon>Bacillati</taxon>
        <taxon>Actinomycetota</taxon>
        <taxon>Actinomycetes</taxon>
        <taxon>Pseudonocardiales</taxon>
        <taxon>Pseudonocardiaceae</taxon>
        <taxon>Amycolatopsis</taxon>
    </lineage>
</organism>
<dbReference type="Gene3D" id="1.10.1200.10">
    <property type="entry name" value="ACP-like"/>
    <property type="match status" value="1"/>
</dbReference>
<dbReference type="Proteomes" id="UP000199025">
    <property type="component" value="Unassembled WGS sequence"/>
</dbReference>
<evidence type="ECO:0000313" key="3">
    <source>
        <dbReference type="Proteomes" id="UP000199025"/>
    </source>
</evidence>